<dbReference type="SUPFAM" id="SSF53254">
    <property type="entry name" value="Phosphoglycerate mutase-like"/>
    <property type="match status" value="1"/>
</dbReference>
<gene>
    <name evidence="3" type="ORF">Cha6605_2476</name>
</gene>
<feature type="binding site" evidence="2">
    <location>
        <position position="74"/>
    </location>
    <ligand>
        <name>substrate</name>
    </ligand>
</feature>
<dbReference type="STRING" id="1173020.Cha6605_2476"/>
<dbReference type="GO" id="GO:0016791">
    <property type="term" value="F:phosphatase activity"/>
    <property type="evidence" value="ECO:0007669"/>
    <property type="project" value="TreeGrafter"/>
</dbReference>
<dbReference type="KEGG" id="cmp:Cha6605_2476"/>
<evidence type="ECO:0000313" key="4">
    <source>
        <dbReference type="Proteomes" id="UP000010366"/>
    </source>
</evidence>
<dbReference type="EMBL" id="CP003600">
    <property type="protein sequence ID" value="AFY93532.1"/>
    <property type="molecule type" value="Genomic_DNA"/>
</dbReference>
<protein>
    <submittedName>
        <fullName evidence="3">Fructose-2,6-bisphosphatase</fullName>
    </submittedName>
</protein>
<evidence type="ECO:0000313" key="3">
    <source>
        <dbReference type="EMBL" id="AFY93532.1"/>
    </source>
</evidence>
<dbReference type="PANTHER" id="PTHR48100:SF10">
    <property type="entry name" value="2-CARBOXY-D-ARABINITOL-1-PHOSPHATASE-RELATED"/>
    <property type="match status" value="1"/>
</dbReference>
<proteinExistence type="predicted"/>
<dbReference type="Gene3D" id="3.40.50.1240">
    <property type="entry name" value="Phosphoglycerate mutase-like"/>
    <property type="match status" value="1"/>
</dbReference>
<dbReference type="OrthoDB" id="9781415at2"/>
<dbReference type="SMART" id="SM00855">
    <property type="entry name" value="PGAM"/>
    <property type="match status" value="1"/>
</dbReference>
<dbReference type="AlphaFoldDB" id="K9UEI4"/>
<evidence type="ECO:0000256" key="2">
    <source>
        <dbReference type="PIRSR" id="PIRSR613078-2"/>
    </source>
</evidence>
<dbReference type="InterPro" id="IPR013078">
    <property type="entry name" value="His_Pase_superF_clade-1"/>
</dbReference>
<dbReference type="CDD" id="cd07067">
    <property type="entry name" value="HP_PGM_like"/>
    <property type="match status" value="1"/>
</dbReference>
<feature type="active site" description="Proton donor/acceptor" evidence="1">
    <location>
        <position position="103"/>
    </location>
</feature>
<dbReference type="HOGENOM" id="CLU_033323_9_3_3"/>
<accession>K9UEI4</accession>
<dbReference type="InterPro" id="IPR050275">
    <property type="entry name" value="PGM_Phosphatase"/>
</dbReference>
<dbReference type="Proteomes" id="UP000010366">
    <property type="component" value="Chromosome"/>
</dbReference>
<dbReference type="PATRIC" id="fig|1173020.3.peg.2826"/>
<organism evidence="3 4">
    <name type="scientific">Chamaesiphon minutus (strain ATCC 27169 / PCC 6605)</name>
    <dbReference type="NCBI Taxonomy" id="1173020"/>
    <lineage>
        <taxon>Bacteria</taxon>
        <taxon>Bacillati</taxon>
        <taxon>Cyanobacteriota</taxon>
        <taxon>Cyanophyceae</taxon>
        <taxon>Gomontiellales</taxon>
        <taxon>Chamaesiphonaceae</taxon>
        <taxon>Chamaesiphon</taxon>
    </lineage>
</organism>
<reference evidence="3 4" key="1">
    <citation type="submission" date="2012-05" db="EMBL/GenBank/DDBJ databases">
        <title>Finished chromosome of genome of Chamaesiphon sp. PCC 6605.</title>
        <authorList>
            <consortium name="US DOE Joint Genome Institute"/>
            <person name="Gugger M."/>
            <person name="Coursin T."/>
            <person name="Rippka R."/>
            <person name="Tandeau De Marsac N."/>
            <person name="Huntemann M."/>
            <person name="Wei C.-L."/>
            <person name="Han J."/>
            <person name="Detter J.C."/>
            <person name="Han C."/>
            <person name="Tapia R."/>
            <person name="Chen A."/>
            <person name="Kyrpides N."/>
            <person name="Mavromatis K."/>
            <person name="Markowitz V."/>
            <person name="Szeto E."/>
            <person name="Ivanova N."/>
            <person name="Pagani I."/>
            <person name="Pati A."/>
            <person name="Goodwin L."/>
            <person name="Nordberg H.P."/>
            <person name="Cantor M.N."/>
            <person name="Hua S.X."/>
            <person name="Woyke T."/>
            <person name="Kerfeld C.A."/>
        </authorList>
    </citation>
    <scope>NUCLEOTIDE SEQUENCE [LARGE SCALE GENOMIC DNA]</scope>
    <source>
        <strain evidence="4">ATCC 27169 / PCC 6605</strain>
    </source>
</reference>
<feature type="binding site" evidence="2">
    <location>
        <begin position="23"/>
        <end position="30"/>
    </location>
    <ligand>
        <name>substrate</name>
    </ligand>
</feature>
<dbReference type="Pfam" id="PF00300">
    <property type="entry name" value="His_Phos_1"/>
    <property type="match status" value="1"/>
</dbReference>
<dbReference type="PANTHER" id="PTHR48100">
    <property type="entry name" value="BROAD-SPECIFICITY PHOSPHATASE YOR283W-RELATED"/>
    <property type="match status" value="1"/>
</dbReference>
<name>K9UEI4_CHAP6</name>
<dbReference type="InterPro" id="IPR029033">
    <property type="entry name" value="His_PPase_superfam"/>
</dbReference>
<dbReference type="RefSeq" id="WP_015159679.1">
    <property type="nucleotide sequence ID" value="NC_019697.1"/>
</dbReference>
<dbReference type="eggNOG" id="COG0406">
    <property type="taxonomic scope" value="Bacteria"/>
</dbReference>
<dbReference type="PROSITE" id="PS00175">
    <property type="entry name" value="PG_MUTASE"/>
    <property type="match status" value="1"/>
</dbReference>
<dbReference type="InterPro" id="IPR001345">
    <property type="entry name" value="PG/BPGM_mutase_AS"/>
</dbReference>
<sequence>MSWKLECDREKLTPQETRVILVRHGQSSFNAEGRYQGSSDESVLTEFGRQTARQTGEFLSGLTIDSVYVSSLRRAQATASEILAQMNPSIDPVNIRVTQQLREIDLPAWHGLYHQDVWEKFAEDYHCWKQHPDRFVMVDPRTNQPSYPVRDLYARSRQFWQATLPHHGGETVMLISHAGTIRSLISTAFNLSPADYHSLRQSNCGISVLKFSQGNEPQLEVLNYTGHLTAEFMPSEIGGNPPVLSP</sequence>
<feature type="active site" description="Tele-phosphohistidine intermediate" evidence="1">
    <location>
        <position position="24"/>
    </location>
</feature>
<evidence type="ECO:0000256" key="1">
    <source>
        <dbReference type="PIRSR" id="PIRSR613078-1"/>
    </source>
</evidence>
<keyword evidence="4" id="KW-1185">Reference proteome</keyword>